<keyword evidence="1" id="KW-0129">CBS domain</keyword>
<evidence type="ECO:0000259" key="2">
    <source>
        <dbReference type="PROSITE" id="PS51371"/>
    </source>
</evidence>
<dbReference type="InterPro" id="IPR005835">
    <property type="entry name" value="NTP_transferase_dom"/>
</dbReference>
<protein>
    <submittedName>
        <fullName evidence="3">Alcohol dehydrogenase</fullName>
    </submittedName>
</protein>
<dbReference type="Gene3D" id="3.10.580.10">
    <property type="entry name" value="CBS-domain"/>
    <property type="match status" value="1"/>
</dbReference>
<dbReference type="PANTHER" id="PTHR22572">
    <property type="entry name" value="SUGAR-1-PHOSPHATE GUANYL TRANSFERASE"/>
    <property type="match status" value="1"/>
</dbReference>
<gene>
    <name evidence="4" type="ORF">CH376_11310</name>
    <name evidence="3" type="ORF">CH380_09300</name>
</gene>
<evidence type="ECO:0000313" key="3">
    <source>
        <dbReference type="EMBL" id="PJZ53385.1"/>
    </source>
</evidence>
<comment type="caution">
    <text evidence="3">The sequence shown here is derived from an EMBL/GenBank/DDBJ whole genome shotgun (WGS) entry which is preliminary data.</text>
</comment>
<evidence type="ECO:0000256" key="1">
    <source>
        <dbReference type="PROSITE-ProRule" id="PRU00703"/>
    </source>
</evidence>
<keyword evidence="5" id="KW-1185">Reference proteome</keyword>
<feature type="domain" description="CBS" evidence="2">
    <location>
        <begin position="1"/>
        <end position="60"/>
    </location>
</feature>
<sequence length="349" mass="39981">MEHWDNSKLNPEQTLMQAIRAMDSSGIQLILVSSKDNILEGILTDGDIRRAILKGSSLDIKIGEVMNRKPLTVQVGTPQDEMLSIMRRYTLHHLPVIDREGKIVEIITLDELIGAIERPNWVVLMAGGLGKRLRPLTDQIPKPMLNISGKPILENILLGFMEQGFRKFYISVNYKAEMIRDFFGDGEKWKVRIEYLDESKSLGTAGALSTINEKHKYPLIVMNGDLLTRANFSTLLKFHQSEGSSATMSVREYDFQVPYGVVNVENHQIKNIEEKPIHKFFVNAGIYVLSPEVIELIPKDTFFDMPTLFENLIAMNKKTSAYQLKEYWLDIGRMEEFERAQREWGNQAF</sequence>
<dbReference type="PROSITE" id="PS51371">
    <property type="entry name" value="CBS"/>
    <property type="match status" value="2"/>
</dbReference>
<dbReference type="Proteomes" id="UP000232188">
    <property type="component" value="Unassembled WGS sequence"/>
</dbReference>
<name>A0A2M9YPD0_9LEPT</name>
<feature type="domain" description="CBS" evidence="2">
    <location>
        <begin position="66"/>
        <end position="122"/>
    </location>
</feature>
<dbReference type="InterPro" id="IPR000644">
    <property type="entry name" value="CBS_dom"/>
</dbReference>
<dbReference type="SUPFAM" id="SSF53448">
    <property type="entry name" value="Nucleotide-diphospho-sugar transferases"/>
    <property type="match status" value="1"/>
</dbReference>
<dbReference type="Pfam" id="PF00571">
    <property type="entry name" value="CBS"/>
    <property type="match status" value="2"/>
</dbReference>
<reference evidence="5 6" key="1">
    <citation type="submission" date="2017-07" db="EMBL/GenBank/DDBJ databases">
        <title>Leptospira spp. isolated from tropical soils.</title>
        <authorList>
            <person name="Thibeaux R."/>
            <person name="Iraola G."/>
            <person name="Ferres I."/>
            <person name="Bierque E."/>
            <person name="Girault D."/>
            <person name="Soupe-Gilbert M.-E."/>
            <person name="Picardeau M."/>
            <person name="Goarant C."/>
        </authorList>
    </citation>
    <scope>NUCLEOTIDE SEQUENCE [LARGE SCALE GENOMIC DNA]</scope>
    <source>
        <strain evidence="3 6">FH2-B-C1</strain>
        <strain evidence="4 5">FH2-B-D1</strain>
    </source>
</reference>
<dbReference type="RefSeq" id="WP_100785477.1">
    <property type="nucleotide sequence ID" value="NZ_NPDU01000025.1"/>
</dbReference>
<dbReference type="Pfam" id="PF00483">
    <property type="entry name" value="NTP_transferase"/>
    <property type="match status" value="1"/>
</dbReference>
<accession>A0A2M9YPD0</accession>
<dbReference type="SMART" id="SM00116">
    <property type="entry name" value="CBS"/>
    <property type="match status" value="2"/>
</dbReference>
<dbReference type="AlphaFoldDB" id="A0A2M9YPD0"/>
<evidence type="ECO:0000313" key="4">
    <source>
        <dbReference type="EMBL" id="PJZ61828.1"/>
    </source>
</evidence>
<dbReference type="CDD" id="cd06426">
    <property type="entry name" value="NTP_transferase_like_2"/>
    <property type="match status" value="1"/>
</dbReference>
<dbReference type="InterPro" id="IPR029044">
    <property type="entry name" value="Nucleotide-diphossugar_trans"/>
</dbReference>
<evidence type="ECO:0000313" key="5">
    <source>
        <dbReference type="Proteomes" id="UP000232149"/>
    </source>
</evidence>
<dbReference type="InterPro" id="IPR050486">
    <property type="entry name" value="Mannose-1P_guanyltransferase"/>
</dbReference>
<dbReference type="SUPFAM" id="SSF54631">
    <property type="entry name" value="CBS-domain pair"/>
    <property type="match status" value="1"/>
</dbReference>
<proteinExistence type="predicted"/>
<dbReference type="Gene3D" id="3.90.550.10">
    <property type="entry name" value="Spore Coat Polysaccharide Biosynthesis Protein SpsA, Chain A"/>
    <property type="match status" value="1"/>
</dbReference>
<dbReference type="EMBL" id="NPDV01000007">
    <property type="protein sequence ID" value="PJZ53385.1"/>
    <property type="molecule type" value="Genomic_DNA"/>
</dbReference>
<evidence type="ECO:0000313" key="6">
    <source>
        <dbReference type="Proteomes" id="UP000232188"/>
    </source>
</evidence>
<organism evidence="3 6">
    <name type="scientific">Leptospira adleri</name>
    <dbReference type="NCBI Taxonomy" id="2023186"/>
    <lineage>
        <taxon>Bacteria</taxon>
        <taxon>Pseudomonadati</taxon>
        <taxon>Spirochaetota</taxon>
        <taxon>Spirochaetia</taxon>
        <taxon>Leptospirales</taxon>
        <taxon>Leptospiraceae</taxon>
        <taxon>Leptospira</taxon>
    </lineage>
</organism>
<dbReference type="Proteomes" id="UP000232149">
    <property type="component" value="Unassembled WGS sequence"/>
</dbReference>
<dbReference type="CDD" id="cd04607">
    <property type="entry name" value="CBS_pair_NTP_transferase_assoc"/>
    <property type="match status" value="1"/>
</dbReference>
<dbReference type="InterPro" id="IPR046342">
    <property type="entry name" value="CBS_dom_sf"/>
</dbReference>
<dbReference type="EMBL" id="NPDU01000025">
    <property type="protein sequence ID" value="PJZ61828.1"/>
    <property type="molecule type" value="Genomic_DNA"/>
</dbReference>